<dbReference type="Proteomes" id="UP000004277">
    <property type="component" value="Unassembled WGS sequence"/>
</dbReference>
<proteinExistence type="predicted"/>
<dbReference type="EMBL" id="AKCV02000025">
    <property type="protein sequence ID" value="TMS56961.1"/>
    <property type="molecule type" value="Genomic_DNA"/>
</dbReference>
<gene>
    <name evidence="1" type="ORF">MW7_013385</name>
</gene>
<protein>
    <submittedName>
        <fullName evidence="1">Uncharacterized protein</fullName>
    </submittedName>
</protein>
<comment type="caution">
    <text evidence="1">The sequence shown here is derived from an EMBL/GenBank/DDBJ whole genome shotgun (WGS) entry which is preliminary data.</text>
</comment>
<evidence type="ECO:0000313" key="2">
    <source>
        <dbReference type="Proteomes" id="UP000004277"/>
    </source>
</evidence>
<reference evidence="1" key="1">
    <citation type="submission" date="2019-05" db="EMBL/GenBank/DDBJ databases">
        <title>Revised genome assembly of Burkholderiaceae (previously Ralstonia) sp. PBA.</title>
        <authorList>
            <person name="Gan H.M."/>
        </authorList>
    </citation>
    <scope>NUCLEOTIDE SEQUENCE</scope>
    <source>
        <strain evidence="1">PBA</strain>
    </source>
</reference>
<organism evidence="1 2">
    <name type="scientific">Imbroritus primus</name>
    <dbReference type="NCBI Taxonomy" id="3058603"/>
    <lineage>
        <taxon>Bacteria</taxon>
        <taxon>Pseudomonadati</taxon>
        <taxon>Pseudomonadota</taxon>
        <taxon>Betaproteobacteria</taxon>
        <taxon>Burkholderiales</taxon>
        <taxon>Burkholderiaceae</taxon>
        <taxon>Imbroritus</taxon>
    </lineage>
</organism>
<name>A0ACD3SL67_9BURK</name>
<sequence>MPNLLPVSALSLPLTHSTFTAPHDTSPPCSPRTAVLHDRNLVRRISDYVATPSARALCADMDERRTRAKLQRVSKCFAQVNAEHANRQVEELYENTLQGRPQISEFTLRLARNRLSVRYPHPAIYAALSRTTNVAGRFLLNAVYDMGPALAPEPPWPTDVGHDEEDAAQRAWISLFAQYAHDFFSYLSRGDYSVPALTTLAKHYADLAKQDVSVWHDNLALDAARAGSWDNVRLLLENGLAAPDSVNTTYASDLDTIERECTNEDLPTVPLDEHLHTPTGLLHLAAGANNLPALTCVHAYLEAHGISIDYTDGAGANALAHAVRSGHASACEWLLEHGADATLADADGNTALHHACSAQIAALLIQAEADVNASNQAKESPLHGKNDPAVVRLLLAAGANVDAQDKAGNPPLFYVHNPETIELLCAHGANLELVNRTGSSVLHHWLRHQIDPDDYLDAILGIHAGCRTPAQIDGLRTLLELRDHRGRIPLHNYLRAQGHALSWSVCISSANFQPLRHSIRLTEYFRNMGAALDARDHHGRSVHDYVLELQTSGWDWQQNLGRMPHESRRARARVLNHYATWQTLIDRLETLLRPVSGG</sequence>
<evidence type="ECO:0000313" key="1">
    <source>
        <dbReference type="EMBL" id="TMS56961.1"/>
    </source>
</evidence>
<keyword evidence="2" id="KW-1185">Reference proteome</keyword>
<accession>A0ACD3SL67</accession>